<organism evidence="7 8">
    <name type="scientific">Cryobacterium mannosilyticum</name>
    <dbReference type="NCBI Taxonomy" id="1259190"/>
    <lineage>
        <taxon>Bacteria</taxon>
        <taxon>Bacillati</taxon>
        <taxon>Actinomycetota</taxon>
        <taxon>Actinomycetes</taxon>
        <taxon>Micrococcales</taxon>
        <taxon>Microbacteriaceae</taxon>
        <taxon>Cryobacterium</taxon>
    </lineage>
</organism>
<dbReference type="RefSeq" id="WP_134507509.1">
    <property type="nucleotide sequence ID" value="NZ_SOFM01000011.1"/>
</dbReference>
<comment type="caution">
    <text evidence="7">The sequence shown here is derived from an EMBL/GenBank/DDBJ whole genome shotgun (WGS) entry which is preliminary data.</text>
</comment>
<dbReference type="Gene3D" id="1.10.10.60">
    <property type="entry name" value="Homeodomain-like"/>
    <property type="match status" value="1"/>
</dbReference>
<dbReference type="InterPro" id="IPR001647">
    <property type="entry name" value="HTH_TetR"/>
</dbReference>
<evidence type="ECO:0000256" key="4">
    <source>
        <dbReference type="ARBA" id="ARBA00023163"/>
    </source>
</evidence>
<evidence type="ECO:0000313" key="8">
    <source>
        <dbReference type="Proteomes" id="UP000297643"/>
    </source>
</evidence>
<dbReference type="PROSITE" id="PS50977">
    <property type="entry name" value="HTH_TETR_2"/>
    <property type="match status" value="1"/>
</dbReference>
<dbReference type="InterPro" id="IPR036271">
    <property type="entry name" value="Tet_transcr_reg_TetR-rel_C_sf"/>
</dbReference>
<dbReference type="InterPro" id="IPR003012">
    <property type="entry name" value="Tet_transcr_reg_TetR"/>
</dbReference>
<dbReference type="AlphaFoldDB" id="A0A4R8WGG2"/>
<keyword evidence="3 5" id="KW-0238">DNA-binding</keyword>
<name>A0A4R8WGG2_9MICO</name>
<dbReference type="PANTHER" id="PTHR30055:SF151">
    <property type="entry name" value="TRANSCRIPTIONAL REGULATORY PROTEIN"/>
    <property type="match status" value="1"/>
</dbReference>
<evidence type="ECO:0000313" key="7">
    <source>
        <dbReference type="EMBL" id="TFC06035.1"/>
    </source>
</evidence>
<feature type="domain" description="HTH tetR-type" evidence="6">
    <location>
        <begin position="13"/>
        <end position="73"/>
    </location>
</feature>
<dbReference type="PRINTS" id="PR00400">
    <property type="entry name" value="TETREPRESSOR"/>
</dbReference>
<evidence type="ECO:0000256" key="5">
    <source>
        <dbReference type="PROSITE-ProRule" id="PRU00335"/>
    </source>
</evidence>
<keyword evidence="1" id="KW-0678">Repressor</keyword>
<dbReference type="Pfam" id="PF00440">
    <property type="entry name" value="TetR_N"/>
    <property type="match status" value="1"/>
</dbReference>
<reference evidence="7 8" key="1">
    <citation type="submission" date="2019-03" db="EMBL/GenBank/DDBJ databases">
        <title>Genomics of glacier-inhabiting Cryobacterium strains.</title>
        <authorList>
            <person name="Liu Q."/>
            <person name="Xin Y.-H."/>
        </authorList>
    </citation>
    <scope>NUCLEOTIDE SEQUENCE [LARGE SCALE GENOMIC DNA]</scope>
    <source>
        <strain evidence="7 8">RHLT2-21</strain>
    </source>
</reference>
<gene>
    <name evidence="7" type="ORF">E3O32_05445</name>
</gene>
<dbReference type="SUPFAM" id="SSF48498">
    <property type="entry name" value="Tetracyclin repressor-like, C-terminal domain"/>
    <property type="match status" value="1"/>
</dbReference>
<dbReference type="EMBL" id="SOFM01000011">
    <property type="protein sequence ID" value="TFC06035.1"/>
    <property type="molecule type" value="Genomic_DNA"/>
</dbReference>
<keyword evidence="4" id="KW-0804">Transcription</keyword>
<keyword evidence="2" id="KW-0805">Transcription regulation</keyword>
<dbReference type="Proteomes" id="UP000297643">
    <property type="component" value="Unassembled WGS sequence"/>
</dbReference>
<dbReference type="InterPro" id="IPR009057">
    <property type="entry name" value="Homeodomain-like_sf"/>
</dbReference>
<dbReference type="InterPro" id="IPR050109">
    <property type="entry name" value="HTH-type_TetR-like_transc_reg"/>
</dbReference>
<dbReference type="PANTHER" id="PTHR30055">
    <property type="entry name" value="HTH-TYPE TRANSCRIPTIONAL REGULATOR RUTR"/>
    <property type="match status" value="1"/>
</dbReference>
<dbReference type="GO" id="GO:0045892">
    <property type="term" value="P:negative regulation of DNA-templated transcription"/>
    <property type="evidence" value="ECO:0007669"/>
    <property type="project" value="InterPro"/>
</dbReference>
<dbReference type="SUPFAM" id="SSF46689">
    <property type="entry name" value="Homeodomain-like"/>
    <property type="match status" value="1"/>
</dbReference>
<dbReference type="GO" id="GO:0046677">
    <property type="term" value="P:response to antibiotic"/>
    <property type="evidence" value="ECO:0007669"/>
    <property type="project" value="InterPro"/>
</dbReference>
<dbReference type="GO" id="GO:0000976">
    <property type="term" value="F:transcription cis-regulatory region binding"/>
    <property type="evidence" value="ECO:0007669"/>
    <property type="project" value="TreeGrafter"/>
</dbReference>
<evidence type="ECO:0000256" key="1">
    <source>
        <dbReference type="ARBA" id="ARBA00022491"/>
    </source>
</evidence>
<dbReference type="Pfam" id="PF02909">
    <property type="entry name" value="TetR_C_1"/>
    <property type="match status" value="1"/>
</dbReference>
<keyword evidence="8" id="KW-1185">Reference proteome</keyword>
<dbReference type="InterPro" id="IPR004111">
    <property type="entry name" value="Repressor_TetR_C"/>
</dbReference>
<dbReference type="GO" id="GO:0003700">
    <property type="term" value="F:DNA-binding transcription factor activity"/>
    <property type="evidence" value="ECO:0007669"/>
    <property type="project" value="TreeGrafter"/>
</dbReference>
<evidence type="ECO:0000256" key="2">
    <source>
        <dbReference type="ARBA" id="ARBA00023015"/>
    </source>
</evidence>
<evidence type="ECO:0000256" key="3">
    <source>
        <dbReference type="ARBA" id="ARBA00023125"/>
    </source>
</evidence>
<accession>A0A4R8WGG2</accession>
<protein>
    <submittedName>
        <fullName evidence="7">TetR family transcriptional regulator</fullName>
    </submittedName>
</protein>
<sequence>MATTAPNESTRAPVTRESAVRAAVALADRDGLDSLSMRKLARELGIEAMSLYYHVTGKDDILDGMVEVVVAEMALPADGANWKAALRDGAESARAVLGRHPWAISLMDSRTTRATLNHHNAVIGCLRNAGFSIGLAAHAMSLLDSYVHGFALQEASLPLDESGDIGAATEEIMGRQDLMAEFPHLSEMAVAHILQPGYAYANEFRFGVRVILDGLETALAADAATASRGRL</sequence>
<evidence type="ECO:0000259" key="6">
    <source>
        <dbReference type="PROSITE" id="PS50977"/>
    </source>
</evidence>
<dbReference type="Gene3D" id="1.10.357.10">
    <property type="entry name" value="Tetracycline Repressor, domain 2"/>
    <property type="match status" value="1"/>
</dbReference>
<proteinExistence type="predicted"/>
<feature type="DNA-binding region" description="H-T-H motif" evidence="5">
    <location>
        <begin position="36"/>
        <end position="55"/>
    </location>
</feature>